<dbReference type="InterPro" id="IPR011009">
    <property type="entry name" value="Kinase-like_dom_sf"/>
</dbReference>
<dbReference type="STRING" id="708197.A0A161W8M3"/>
<dbReference type="PROSITE" id="PS00108">
    <property type="entry name" value="PROTEIN_KINASE_ST"/>
    <property type="match status" value="1"/>
</dbReference>
<dbReference type="EMBL" id="LFIV01000138">
    <property type="protein sequence ID" value="KZL67803.1"/>
    <property type="molecule type" value="Genomic_DNA"/>
</dbReference>
<dbReference type="InterPro" id="IPR008271">
    <property type="entry name" value="Ser/Thr_kinase_AS"/>
</dbReference>
<protein>
    <submittedName>
        <fullName evidence="1">Kinase-like protein</fullName>
    </submittedName>
</protein>
<dbReference type="GO" id="GO:0004672">
    <property type="term" value="F:protein kinase activity"/>
    <property type="evidence" value="ECO:0007669"/>
    <property type="project" value="InterPro"/>
</dbReference>
<dbReference type="AlphaFoldDB" id="A0A161W8M3"/>
<dbReference type="SUPFAM" id="SSF56112">
    <property type="entry name" value="Protein kinase-like (PK-like)"/>
    <property type="match status" value="1"/>
</dbReference>
<comment type="caution">
    <text evidence="1">The sequence shown here is derived from an EMBL/GenBank/DDBJ whole genome shotgun (WGS) entry which is preliminary data.</text>
</comment>
<evidence type="ECO:0000313" key="2">
    <source>
        <dbReference type="Proteomes" id="UP000076552"/>
    </source>
</evidence>
<dbReference type="Proteomes" id="UP000076552">
    <property type="component" value="Unassembled WGS sequence"/>
</dbReference>
<accession>A0A161W8M3</accession>
<keyword evidence="1" id="KW-0808">Transferase</keyword>
<keyword evidence="1" id="KW-0418">Kinase</keyword>
<dbReference type="Gene3D" id="1.10.510.10">
    <property type="entry name" value="Transferase(Phosphotransferase) domain 1"/>
    <property type="match status" value="1"/>
</dbReference>
<sequence length="397" mass="45586">MYHLLELHLRYREAMRAKYMPTEFGILPDYDEETLARTEWNTDTDTTTMRRRTLLDNRQHWKKLGKGREGETFTFNSTVIKVYNEETSPFRNCMQNTVGSLMRWPTEIPASLIMGGHEDGSSPPNNNPYRELFVPVKDYFLATTDPLMPPKWHFVTPFLKSGTLKTLAKKLHASKDSPSYQELDQMFRPSFESLLSGLDNLHMAHNLCHDDIKLENIFVASEYDPRLWKFGDLGNAREPDHPHHFTPLWTADTPQLRDCRANDALRLTRVYFQFLRHSSRNSAEFDEALFQGVDTLSRFYWTVARAPTPATAAQIWQLSGVYPPQLDGKQTPWLTMQPADVKESRGWAPAAEAVFGWKWSLRGAVKEELRVGAKEDMGKLFGLTWVLGIPIGACQAA</sequence>
<keyword evidence="2" id="KW-1185">Reference proteome</keyword>
<gene>
    <name evidence="1" type="ORF">CT0861_07281</name>
</gene>
<reference evidence="1 2" key="1">
    <citation type="submission" date="2015-06" db="EMBL/GenBank/DDBJ databases">
        <title>Survival trade-offs in plant roots during colonization by closely related pathogenic and mutualistic fungi.</title>
        <authorList>
            <person name="Hacquard S."/>
            <person name="Kracher B."/>
            <person name="Hiruma K."/>
            <person name="Weinman A."/>
            <person name="Muench P."/>
            <person name="Garrido Oter R."/>
            <person name="Ver Loren van Themaat E."/>
            <person name="Dallerey J.-F."/>
            <person name="Damm U."/>
            <person name="Henrissat B."/>
            <person name="Lespinet O."/>
            <person name="Thon M."/>
            <person name="Kemen E."/>
            <person name="McHardy A.C."/>
            <person name="Schulze-Lefert P."/>
            <person name="O'Connell R.J."/>
        </authorList>
    </citation>
    <scope>NUCLEOTIDE SEQUENCE [LARGE SCALE GENOMIC DNA]</scope>
    <source>
        <strain evidence="1 2">0861</strain>
    </source>
</reference>
<evidence type="ECO:0000313" key="1">
    <source>
        <dbReference type="EMBL" id="KZL67803.1"/>
    </source>
</evidence>
<name>A0A161W8M3_9PEZI</name>
<proteinExistence type="predicted"/>
<dbReference type="OrthoDB" id="5337378at2759"/>
<organism evidence="1 2">
    <name type="scientific">Colletotrichum tofieldiae</name>
    <dbReference type="NCBI Taxonomy" id="708197"/>
    <lineage>
        <taxon>Eukaryota</taxon>
        <taxon>Fungi</taxon>
        <taxon>Dikarya</taxon>
        <taxon>Ascomycota</taxon>
        <taxon>Pezizomycotina</taxon>
        <taxon>Sordariomycetes</taxon>
        <taxon>Hypocreomycetidae</taxon>
        <taxon>Glomerellales</taxon>
        <taxon>Glomerellaceae</taxon>
        <taxon>Colletotrichum</taxon>
        <taxon>Colletotrichum spaethianum species complex</taxon>
    </lineage>
</organism>